<dbReference type="InterPro" id="IPR002657">
    <property type="entry name" value="BilAc:Na_symport/Acr3"/>
</dbReference>
<dbReference type="Proteomes" id="UP001157134">
    <property type="component" value="Unassembled WGS sequence"/>
</dbReference>
<sequence>MTESVLTQVLLPAAIAIIMLGMGLSLSLNDFTRLFRLPKAVVTGLMGQLLLLPTVAFALCFAFGLGPEMAVGLMILAACPGGTMSNVISQLCRANLALSVTLTACCTLVGIVSTPWLIAVSYQYFVGEVATDFSLISASLSLMVITLVPIAIGMMIKHRWQEKAYRIEPYFRKGSSMFMFIMIIAILVQERTQLIESFSQLFWVCLSLNMLTIALGLVLAKIQNLDWQDALTLAIEIGIQNATLAILISLSFLKQSALALPAGVYGITMYIGAVMLLAATKVKLTRNECSVNNVS</sequence>
<protein>
    <recommendedName>
        <fullName evidence="8">Bile acid:sodium symporter family protein</fullName>
    </recommendedName>
</protein>
<feature type="transmembrane region" description="Helical" evidence="5">
    <location>
        <begin position="70"/>
        <end position="89"/>
    </location>
</feature>
<proteinExistence type="predicted"/>
<feature type="transmembrane region" description="Helical" evidence="5">
    <location>
        <begin position="96"/>
        <end position="118"/>
    </location>
</feature>
<evidence type="ECO:0000256" key="4">
    <source>
        <dbReference type="ARBA" id="ARBA00023136"/>
    </source>
</evidence>
<organism evidence="6 7">
    <name type="scientific">Thalassotalea loyana</name>
    <dbReference type="NCBI Taxonomy" id="280483"/>
    <lineage>
        <taxon>Bacteria</taxon>
        <taxon>Pseudomonadati</taxon>
        <taxon>Pseudomonadota</taxon>
        <taxon>Gammaproteobacteria</taxon>
        <taxon>Alteromonadales</taxon>
        <taxon>Colwelliaceae</taxon>
        <taxon>Thalassotalea</taxon>
    </lineage>
</organism>
<evidence type="ECO:0000256" key="2">
    <source>
        <dbReference type="ARBA" id="ARBA00022692"/>
    </source>
</evidence>
<dbReference type="InterPro" id="IPR038770">
    <property type="entry name" value="Na+/solute_symporter_sf"/>
</dbReference>
<dbReference type="Pfam" id="PF01758">
    <property type="entry name" value="SBF"/>
    <property type="match status" value="1"/>
</dbReference>
<feature type="transmembrane region" description="Helical" evidence="5">
    <location>
        <begin position="258"/>
        <end position="278"/>
    </location>
</feature>
<keyword evidence="4 5" id="KW-0472">Membrane</keyword>
<evidence type="ECO:0000313" key="7">
    <source>
        <dbReference type="Proteomes" id="UP001157134"/>
    </source>
</evidence>
<evidence type="ECO:0008006" key="8">
    <source>
        <dbReference type="Google" id="ProtNLM"/>
    </source>
</evidence>
<reference evidence="6 7" key="1">
    <citation type="submission" date="2023-03" db="EMBL/GenBank/DDBJ databases">
        <title>Thalassotalea loyana LMG 22536T draft genome sequence.</title>
        <authorList>
            <person name="Sawabe T."/>
        </authorList>
    </citation>
    <scope>NUCLEOTIDE SEQUENCE [LARGE SCALE GENOMIC DNA]</scope>
    <source>
        <strain evidence="6 7">LMG 22536</strain>
    </source>
</reference>
<name>A0ABQ6HFZ6_9GAMM</name>
<keyword evidence="3 5" id="KW-1133">Transmembrane helix</keyword>
<dbReference type="RefSeq" id="WP_284297972.1">
    <property type="nucleotide sequence ID" value="NZ_BSSV01000003.1"/>
</dbReference>
<gene>
    <name evidence="6" type="ORF">tloyanaT_19120</name>
</gene>
<dbReference type="EMBL" id="BSSV01000003">
    <property type="protein sequence ID" value="GLX85660.1"/>
    <property type="molecule type" value="Genomic_DNA"/>
</dbReference>
<keyword evidence="2 5" id="KW-0812">Transmembrane</keyword>
<feature type="transmembrane region" description="Helical" evidence="5">
    <location>
        <begin position="231"/>
        <end position="252"/>
    </location>
</feature>
<evidence type="ECO:0000313" key="6">
    <source>
        <dbReference type="EMBL" id="GLX85660.1"/>
    </source>
</evidence>
<feature type="transmembrane region" description="Helical" evidence="5">
    <location>
        <begin position="170"/>
        <end position="188"/>
    </location>
</feature>
<comment type="subcellular location">
    <subcellularLocation>
        <location evidence="1">Membrane</location>
        <topology evidence="1">Multi-pass membrane protein</topology>
    </subcellularLocation>
</comment>
<accession>A0ABQ6HFZ6</accession>
<evidence type="ECO:0000256" key="3">
    <source>
        <dbReference type="ARBA" id="ARBA00022989"/>
    </source>
</evidence>
<dbReference type="InterPro" id="IPR004710">
    <property type="entry name" value="Bilac:Na_transpt"/>
</dbReference>
<evidence type="ECO:0000256" key="5">
    <source>
        <dbReference type="SAM" id="Phobius"/>
    </source>
</evidence>
<evidence type="ECO:0000256" key="1">
    <source>
        <dbReference type="ARBA" id="ARBA00004141"/>
    </source>
</evidence>
<comment type="caution">
    <text evidence="6">The sequence shown here is derived from an EMBL/GenBank/DDBJ whole genome shotgun (WGS) entry which is preliminary data.</text>
</comment>
<feature type="transmembrane region" description="Helical" evidence="5">
    <location>
        <begin position="200"/>
        <end position="219"/>
    </location>
</feature>
<feature type="transmembrane region" description="Helical" evidence="5">
    <location>
        <begin position="138"/>
        <end position="158"/>
    </location>
</feature>
<dbReference type="PANTHER" id="PTHR10361:SF24">
    <property type="entry name" value="P3 PROTEIN"/>
    <property type="match status" value="1"/>
</dbReference>
<keyword evidence="7" id="KW-1185">Reference proteome</keyword>
<dbReference type="PANTHER" id="PTHR10361">
    <property type="entry name" value="SODIUM-BILE ACID COTRANSPORTER"/>
    <property type="match status" value="1"/>
</dbReference>
<feature type="transmembrane region" description="Helical" evidence="5">
    <location>
        <begin position="6"/>
        <end position="28"/>
    </location>
</feature>
<dbReference type="Gene3D" id="1.20.1530.20">
    <property type="match status" value="1"/>
</dbReference>
<feature type="transmembrane region" description="Helical" evidence="5">
    <location>
        <begin position="40"/>
        <end position="64"/>
    </location>
</feature>